<dbReference type="Proteomes" id="UP001165190">
    <property type="component" value="Unassembled WGS sequence"/>
</dbReference>
<keyword evidence="1" id="KW-0106">Calcium</keyword>
<dbReference type="Gene3D" id="1.10.238.10">
    <property type="entry name" value="EF-hand"/>
    <property type="match status" value="1"/>
</dbReference>
<proteinExistence type="predicted"/>
<dbReference type="PROSITE" id="PS00018">
    <property type="entry name" value="EF_HAND_1"/>
    <property type="match status" value="1"/>
</dbReference>
<organism evidence="3 4">
    <name type="scientific">Hibiscus trionum</name>
    <name type="common">Flower of an hour</name>
    <dbReference type="NCBI Taxonomy" id="183268"/>
    <lineage>
        <taxon>Eukaryota</taxon>
        <taxon>Viridiplantae</taxon>
        <taxon>Streptophyta</taxon>
        <taxon>Embryophyta</taxon>
        <taxon>Tracheophyta</taxon>
        <taxon>Spermatophyta</taxon>
        <taxon>Magnoliopsida</taxon>
        <taxon>eudicotyledons</taxon>
        <taxon>Gunneridae</taxon>
        <taxon>Pentapetalae</taxon>
        <taxon>rosids</taxon>
        <taxon>malvids</taxon>
        <taxon>Malvales</taxon>
        <taxon>Malvaceae</taxon>
        <taxon>Malvoideae</taxon>
        <taxon>Hibiscus</taxon>
    </lineage>
</organism>
<reference evidence="3" key="1">
    <citation type="submission" date="2023-05" db="EMBL/GenBank/DDBJ databases">
        <title>Genome and transcriptome analyses reveal genes involved in the formation of fine ridges on petal epidermal cells in Hibiscus trionum.</title>
        <authorList>
            <person name="Koshimizu S."/>
            <person name="Masuda S."/>
            <person name="Ishii T."/>
            <person name="Shirasu K."/>
            <person name="Hoshino A."/>
            <person name="Arita M."/>
        </authorList>
    </citation>
    <scope>NUCLEOTIDE SEQUENCE</scope>
    <source>
        <strain evidence="3">Hamamatsu line</strain>
    </source>
</reference>
<dbReference type="PROSITE" id="PS50222">
    <property type="entry name" value="EF_HAND_2"/>
    <property type="match status" value="2"/>
</dbReference>
<dbReference type="AlphaFoldDB" id="A0A9W7I8Y4"/>
<protein>
    <recommendedName>
        <fullName evidence="2">EF-hand domain-containing protein</fullName>
    </recommendedName>
</protein>
<dbReference type="InterPro" id="IPR018247">
    <property type="entry name" value="EF_Hand_1_Ca_BS"/>
</dbReference>
<dbReference type="InterPro" id="IPR002048">
    <property type="entry name" value="EF_hand_dom"/>
</dbReference>
<evidence type="ECO:0000256" key="1">
    <source>
        <dbReference type="ARBA" id="ARBA00022837"/>
    </source>
</evidence>
<dbReference type="CDD" id="cd00051">
    <property type="entry name" value="EFh"/>
    <property type="match status" value="1"/>
</dbReference>
<keyword evidence="4" id="KW-1185">Reference proteome</keyword>
<evidence type="ECO:0000313" key="4">
    <source>
        <dbReference type="Proteomes" id="UP001165190"/>
    </source>
</evidence>
<dbReference type="OrthoDB" id="26525at2759"/>
<dbReference type="SUPFAM" id="SSF47473">
    <property type="entry name" value="EF-hand"/>
    <property type="match status" value="1"/>
</dbReference>
<gene>
    <name evidence="3" type="ORF">HRI_002640300</name>
</gene>
<dbReference type="InterPro" id="IPR011992">
    <property type="entry name" value="EF-hand-dom_pair"/>
</dbReference>
<evidence type="ECO:0000313" key="3">
    <source>
        <dbReference type="EMBL" id="GMI89710.1"/>
    </source>
</evidence>
<sequence>MVHNNQKGSALPSNAASKEQLRKVFFDCDIDDNSILTKEEIKNAFDRFGSVFPGFRASRALKHVDKNKDGCISLEELDDLIEYAHKRGYINIS</sequence>
<accession>A0A9W7I8Y4</accession>
<dbReference type="EMBL" id="BSYR01000023">
    <property type="protein sequence ID" value="GMI89710.1"/>
    <property type="molecule type" value="Genomic_DNA"/>
</dbReference>
<name>A0A9W7I8Y4_HIBTR</name>
<feature type="domain" description="EF-hand" evidence="2">
    <location>
        <begin position="16"/>
        <end position="51"/>
    </location>
</feature>
<evidence type="ECO:0000259" key="2">
    <source>
        <dbReference type="PROSITE" id="PS50222"/>
    </source>
</evidence>
<comment type="caution">
    <text evidence="3">The sequence shown here is derived from an EMBL/GenBank/DDBJ whole genome shotgun (WGS) entry which is preliminary data.</text>
</comment>
<dbReference type="GO" id="GO:0005509">
    <property type="term" value="F:calcium ion binding"/>
    <property type="evidence" value="ECO:0007669"/>
    <property type="project" value="InterPro"/>
</dbReference>
<feature type="domain" description="EF-hand" evidence="2">
    <location>
        <begin position="52"/>
        <end position="87"/>
    </location>
</feature>